<accession>A0A397UA80</accession>
<evidence type="ECO:0000313" key="3">
    <source>
        <dbReference type="Proteomes" id="UP000266673"/>
    </source>
</evidence>
<evidence type="ECO:0000313" key="2">
    <source>
        <dbReference type="EMBL" id="RIB07172.1"/>
    </source>
</evidence>
<proteinExistence type="predicted"/>
<organism evidence="2 3">
    <name type="scientific">Gigaspora rosea</name>
    <dbReference type="NCBI Taxonomy" id="44941"/>
    <lineage>
        <taxon>Eukaryota</taxon>
        <taxon>Fungi</taxon>
        <taxon>Fungi incertae sedis</taxon>
        <taxon>Mucoromycota</taxon>
        <taxon>Glomeromycotina</taxon>
        <taxon>Glomeromycetes</taxon>
        <taxon>Diversisporales</taxon>
        <taxon>Gigasporaceae</taxon>
        <taxon>Gigaspora</taxon>
    </lineage>
</organism>
<dbReference type="Proteomes" id="UP000266673">
    <property type="component" value="Unassembled WGS sequence"/>
</dbReference>
<feature type="compositionally biased region" description="Basic and acidic residues" evidence="1">
    <location>
        <begin position="10"/>
        <end position="29"/>
    </location>
</feature>
<evidence type="ECO:0000256" key="1">
    <source>
        <dbReference type="SAM" id="MobiDB-lite"/>
    </source>
</evidence>
<name>A0A397UA80_9GLOM</name>
<keyword evidence="3" id="KW-1185">Reference proteome</keyword>
<reference evidence="2 3" key="1">
    <citation type="submission" date="2018-06" db="EMBL/GenBank/DDBJ databases">
        <title>Comparative genomics reveals the genomic features of Rhizophagus irregularis, R. cerebriforme, R. diaphanum and Gigaspora rosea, and their symbiotic lifestyle signature.</title>
        <authorList>
            <person name="Morin E."/>
            <person name="San Clemente H."/>
            <person name="Chen E.C.H."/>
            <person name="De La Providencia I."/>
            <person name="Hainaut M."/>
            <person name="Kuo A."/>
            <person name="Kohler A."/>
            <person name="Murat C."/>
            <person name="Tang N."/>
            <person name="Roy S."/>
            <person name="Loubradou J."/>
            <person name="Henrissat B."/>
            <person name="Grigoriev I.V."/>
            <person name="Corradi N."/>
            <person name="Roux C."/>
            <person name="Martin F.M."/>
        </authorList>
    </citation>
    <scope>NUCLEOTIDE SEQUENCE [LARGE SCALE GENOMIC DNA]</scope>
    <source>
        <strain evidence="2 3">DAOM 194757</strain>
    </source>
</reference>
<dbReference type="AlphaFoldDB" id="A0A397UA80"/>
<sequence length="74" mass="8244">MKKNYIPNEFLKELEKTHGSSQNKGEKANKKGRPKSTTQTPTKKRKVNAGPSENSQATTRTYAVIFFLCVQGGD</sequence>
<protein>
    <submittedName>
        <fullName evidence="2">Uncharacterized protein</fullName>
    </submittedName>
</protein>
<feature type="region of interest" description="Disordered" evidence="1">
    <location>
        <begin position="1"/>
        <end position="56"/>
    </location>
</feature>
<dbReference type="OrthoDB" id="2440422at2759"/>
<comment type="caution">
    <text evidence="2">The sequence shown here is derived from an EMBL/GenBank/DDBJ whole genome shotgun (WGS) entry which is preliminary data.</text>
</comment>
<dbReference type="EMBL" id="QKWP01001703">
    <property type="protein sequence ID" value="RIB07172.1"/>
    <property type="molecule type" value="Genomic_DNA"/>
</dbReference>
<gene>
    <name evidence="2" type="ORF">C2G38_456323</name>
</gene>